<protein>
    <submittedName>
        <fullName evidence="1">Uncharacterized protein</fullName>
    </submittedName>
</protein>
<gene>
    <name evidence="1" type="ORF">RJ641_006422</name>
</gene>
<name>A0AAN8VD65_9MAGN</name>
<dbReference type="Gene3D" id="3.40.50.300">
    <property type="entry name" value="P-loop containing nucleotide triphosphate hydrolases"/>
    <property type="match status" value="1"/>
</dbReference>
<proteinExistence type="predicted"/>
<organism evidence="1 2">
    <name type="scientific">Dillenia turbinata</name>
    <dbReference type="NCBI Taxonomy" id="194707"/>
    <lineage>
        <taxon>Eukaryota</taxon>
        <taxon>Viridiplantae</taxon>
        <taxon>Streptophyta</taxon>
        <taxon>Embryophyta</taxon>
        <taxon>Tracheophyta</taxon>
        <taxon>Spermatophyta</taxon>
        <taxon>Magnoliopsida</taxon>
        <taxon>eudicotyledons</taxon>
        <taxon>Gunneridae</taxon>
        <taxon>Pentapetalae</taxon>
        <taxon>Dilleniales</taxon>
        <taxon>Dilleniaceae</taxon>
        <taxon>Dillenia</taxon>
    </lineage>
</organism>
<accession>A0AAN8VD65</accession>
<sequence length="245" mass="27113">MSLTGTSGTNDTSASVPVTYAFSGSPAITLEKLYKKKYLAWSASVELWLLHQGADYQEYLQLKAAKQAQSSTVTVAQTDYSTLHELLTKPSVSRIPLLFLGNKIDKSEALSKRRVGGPANQSLIERLASQALNSSKMIQSPDVGVLFGHLLSERSIYEIRHKYKPKALKFFRHATSNRRNISQEKVFAVSEQLQALLKCVLIQGQSIFAEISESSLQLISAVRIQTTMFEAAGLMAKPSVLREFD</sequence>
<keyword evidence="2" id="KW-1185">Reference proteome</keyword>
<comment type="caution">
    <text evidence="1">The sequence shown here is derived from an EMBL/GenBank/DDBJ whole genome shotgun (WGS) entry which is preliminary data.</text>
</comment>
<reference evidence="1 2" key="1">
    <citation type="submission" date="2023-12" db="EMBL/GenBank/DDBJ databases">
        <title>A high-quality genome assembly for Dillenia turbinata (Dilleniales).</title>
        <authorList>
            <person name="Chanderbali A."/>
        </authorList>
    </citation>
    <scope>NUCLEOTIDE SEQUENCE [LARGE SCALE GENOMIC DNA]</scope>
    <source>
        <strain evidence="1">LSX21</strain>
        <tissue evidence="1">Leaf</tissue>
    </source>
</reference>
<dbReference type="EMBL" id="JBAMMX010000014">
    <property type="protein sequence ID" value="KAK6927831.1"/>
    <property type="molecule type" value="Genomic_DNA"/>
</dbReference>
<dbReference type="InterPro" id="IPR027417">
    <property type="entry name" value="P-loop_NTPase"/>
</dbReference>
<evidence type="ECO:0000313" key="1">
    <source>
        <dbReference type="EMBL" id="KAK6927831.1"/>
    </source>
</evidence>
<dbReference type="AlphaFoldDB" id="A0AAN8VD65"/>
<dbReference type="Proteomes" id="UP001370490">
    <property type="component" value="Unassembled WGS sequence"/>
</dbReference>
<evidence type="ECO:0000313" key="2">
    <source>
        <dbReference type="Proteomes" id="UP001370490"/>
    </source>
</evidence>